<sequence>MTKHGYENVNIGDIRSELEKDFGITDKDTLAQTKKPLVELLLRLKSESNEDDESLLMDEDIFDSTEADVLASVVSTDDISKDVPLAQPLFNSSSWHEWVISQFEEDELEGGCP</sequence>
<name>A0A382MSJ8_9ZZZZ</name>
<protein>
    <submittedName>
        <fullName evidence="1">Uncharacterized protein</fullName>
    </submittedName>
</protein>
<proteinExistence type="predicted"/>
<organism evidence="1">
    <name type="scientific">marine metagenome</name>
    <dbReference type="NCBI Taxonomy" id="408172"/>
    <lineage>
        <taxon>unclassified sequences</taxon>
        <taxon>metagenomes</taxon>
        <taxon>ecological metagenomes</taxon>
    </lineage>
</organism>
<feature type="non-terminal residue" evidence="1">
    <location>
        <position position="113"/>
    </location>
</feature>
<evidence type="ECO:0000313" key="1">
    <source>
        <dbReference type="EMBL" id="SVC51983.1"/>
    </source>
</evidence>
<dbReference type="EMBL" id="UINC01095693">
    <property type="protein sequence ID" value="SVC51983.1"/>
    <property type="molecule type" value="Genomic_DNA"/>
</dbReference>
<gene>
    <name evidence="1" type="ORF">METZ01_LOCUS304837</name>
</gene>
<reference evidence="1" key="1">
    <citation type="submission" date="2018-05" db="EMBL/GenBank/DDBJ databases">
        <authorList>
            <person name="Lanie J.A."/>
            <person name="Ng W.-L."/>
            <person name="Kazmierczak K.M."/>
            <person name="Andrzejewski T.M."/>
            <person name="Davidsen T.M."/>
            <person name="Wayne K.J."/>
            <person name="Tettelin H."/>
            <person name="Glass J.I."/>
            <person name="Rusch D."/>
            <person name="Podicherti R."/>
            <person name="Tsui H.-C.T."/>
            <person name="Winkler M.E."/>
        </authorList>
    </citation>
    <scope>NUCLEOTIDE SEQUENCE</scope>
</reference>
<accession>A0A382MSJ8</accession>
<dbReference type="AlphaFoldDB" id="A0A382MSJ8"/>